<accession>A0A9D1V3Y2</accession>
<protein>
    <submittedName>
        <fullName evidence="2">DUF975 family protein</fullName>
    </submittedName>
</protein>
<keyword evidence="1" id="KW-0812">Transmembrane</keyword>
<name>A0A9D1V3Y2_9FIRM</name>
<reference evidence="2" key="1">
    <citation type="journal article" date="2021" name="PeerJ">
        <title>Extensive microbial diversity within the chicken gut microbiome revealed by metagenomics and culture.</title>
        <authorList>
            <person name="Gilroy R."/>
            <person name="Ravi A."/>
            <person name="Getino M."/>
            <person name="Pursley I."/>
            <person name="Horton D.L."/>
            <person name="Alikhan N.F."/>
            <person name="Baker D."/>
            <person name="Gharbi K."/>
            <person name="Hall N."/>
            <person name="Watson M."/>
            <person name="Adriaenssens E.M."/>
            <person name="Foster-Nyarko E."/>
            <person name="Jarju S."/>
            <person name="Secka A."/>
            <person name="Antonio M."/>
            <person name="Oren A."/>
            <person name="Chaudhuri R.R."/>
            <person name="La Ragione R."/>
            <person name="Hildebrand F."/>
            <person name="Pallen M.J."/>
        </authorList>
    </citation>
    <scope>NUCLEOTIDE SEQUENCE</scope>
    <source>
        <strain evidence="2">2239</strain>
    </source>
</reference>
<evidence type="ECO:0000256" key="1">
    <source>
        <dbReference type="SAM" id="Phobius"/>
    </source>
</evidence>
<dbReference type="PANTHER" id="PTHR40076">
    <property type="entry name" value="MEMBRANE PROTEIN-RELATED"/>
    <property type="match status" value="1"/>
</dbReference>
<feature type="transmembrane region" description="Helical" evidence="1">
    <location>
        <begin position="193"/>
        <end position="212"/>
    </location>
</feature>
<dbReference type="PANTHER" id="PTHR40076:SF1">
    <property type="entry name" value="MEMBRANE PROTEIN"/>
    <property type="match status" value="1"/>
</dbReference>
<sequence length="250" mass="28021">MYWTRSLLKQNAKQVLRESYWRVFLAWLLISLGAGAAAGVLSNIVLFVPTLVVSLATIGSPEAYLAGILFVYLLFLVFILVFNALVTMPLTVGGIRYTMENRCGYPPLDSVLSPFRNKEQYLNVAKATLMYLLEIFGFTLLFIVPGIVRGYQLRYVPYLLAENPYMSYRRAKELSKALTSGEKSAIFVLDLSFIGWYLLGYLTCGLGVYFLLPYVQATMAELYAAARAKAFALGLSNEEELSGFAVYPKR</sequence>
<keyword evidence="1" id="KW-1133">Transmembrane helix</keyword>
<feature type="transmembrane region" description="Helical" evidence="1">
    <location>
        <begin position="64"/>
        <end position="86"/>
    </location>
</feature>
<reference evidence="2" key="2">
    <citation type="submission" date="2021-04" db="EMBL/GenBank/DDBJ databases">
        <authorList>
            <person name="Gilroy R."/>
        </authorList>
    </citation>
    <scope>NUCLEOTIDE SEQUENCE</scope>
    <source>
        <strain evidence="2">2239</strain>
    </source>
</reference>
<dbReference type="Pfam" id="PF06161">
    <property type="entry name" value="DUF975"/>
    <property type="match status" value="1"/>
</dbReference>
<gene>
    <name evidence="2" type="ORF">H9865_05935</name>
</gene>
<dbReference type="Proteomes" id="UP000824193">
    <property type="component" value="Unassembled WGS sequence"/>
</dbReference>
<dbReference type="EMBL" id="DXFW01000018">
    <property type="protein sequence ID" value="HIX05626.1"/>
    <property type="molecule type" value="Genomic_DNA"/>
</dbReference>
<keyword evidence="1" id="KW-0472">Membrane</keyword>
<proteinExistence type="predicted"/>
<dbReference type="AlphaFoldDB" id="A0A9D1V3Y2"/>
<feature type="transmembrane region" description="Helical" evidence="1">
    <location>
        <begin position="128"/>
        <end position="148"/>
    </location>
</feature>
<comment type="caution">
    <text evidence="2">The sequence shown here is derived from an EMBL/GenBank/DDBJ whole genome shotgun (WGS) entry which is preliminary data.</text>
</comment>
<evidence type="ECO:0000313" key="3">
    <source>
        <dbReference type="Proteomes" id="UP000824193"/>
    </source>
</evidence>
<organism evidence="2 3">
    <name type="scientific">Candidatus Allofournierella pullicola</name>
    <dbReference type="NCBI Taxonomy" id="2838596"/>
    <lineage>
        <taxon>Bacteria</taxon>
        <taxon>Bacillati</taxon>
        <taxon>Bacillota</taxon>
        <taxon>Clostridia</taxon>
        <taxon>Eubacteriales</taxon>
        <taxon>Oscillospiraceae</taxon>
        <taxon>Allofournierella</taxon>
    </lineage>
</organism>
<feature type="transmembrane region" description="Helical" evidence="1">
    <location>
        <begin position="21"/>
        <end position="52"/>
    </location>
</feature>
<evidence type="ECO:0000313" key="2">
    <source>
        <dbReference type="EMBL" id="HIX05626.1"/>
    </source>
</evidence>
<dbReference type="InterPro" id="IPR010380">
    <property type="entry name" value="DUF975"/>
</dbReference>